<dbReference type="SUPFAM" id="SSF82771">
    <property type="entry name" value="GIY-YIG endonuclease"/>
    <property type="match status" value="1"/>
</dbReference>
<evidence type="ECO:0000259" key="2">
    <source>
        <dbReference type="PROSITE" id="PS50164"/>
    </source>
</evidence>
<dbReference type="AlphaFoldDB" id="A0A3E2THM8"/>
<dbReference type="PANTHER" id="PTHR34477:SF5">
    <property type="entry name" value="BSL5627 PROTEIN"/>
    <property type="match status" value="1"/>
</dbReference>
<comment type="similarity">
    <text evidence="1">Belongs to the UPF0213 family.</text>
</comment>
<comment type="caution">
    <text evidence="3">The sequence shown here is derived from an EMBL/GenBank/DDBJ whole genome shotgun (WGS) entry which is preliminary data.</text>
</comment>
<name>A0A3E2THM8_9FIRM</name>
<sequence>MSNDYYVYIVSNKTDSTVYIGMTHDLEKRLYEHKNHLAKGSFTDKYNCYKLVYYEWIDDYDSALAREKQIKKWNRNKKNKLINSINPEWKDLSLEWYK</sequence>
<dbReference type="OrthoDB" id="9807770at2"/>
<keyword evidence="4" id="KW-1185">Reference proteome</keyword>
<evidence type="ECO:0000256" key="1">
    <source>
        <dbReference type="ARBA" id="ARBA00007435"/>
    </source>
</evidence>
<dbReference type="InterPro" id="IPR035901">
    <property type="entry name" value="GIY-YIG_endonuc_sf"/>
</dbReference>
<dbReference type="EMBL" id="QVEU01000004">
    <property type="protein sequence ID" value="RGB75912.1"/>
    <property type="molecule type" value="Genomic_DNA"/>
</dbReference>
<reference evidence="3 4" key="1">
    <citation type="submission" date="2018-08" db="EMBL/GenBank/DDBJ databases">
        <title>A genome reference for cultivated species of the human gut microbiota.</title>
        <authorList>
            <person name="Zou Y."/>
            <person name="Xue W."/>
            <person name="Luo G."/>
        </authorList>
    </citation>
    <scope>NUCLEOTIDE SEQUENCE [LARGE SCALE GENOMIC DNA]</scope>
    <source>
        <strain evidence="3 4">OF01-3</strain>
    </source>
</reference>
<dbReference type="PANTHER" id="PTHR34477">
    <property type="entry name" value="UPF0213 PROTEIN YHBQ"/>
    <property type="match status" value="1"/>
</dbReference>
<dbReference type="RefSeq" id="WP_117521855.1">
    <property type="nucleotide sequence ID" value="NZ_JAGGLS010000005.1"/>
</dbReference>
<evidence type="ECO:0000313" key="3">
    <source>
        <dbReference type="EMBL" id="RGB75912.1"/>
    </source>
</evidence>
<gene>
    <name evidence="3" type="ORF">DXA39_06215</name>
</gene>
<accession>A0A3E2THM8</accession>
<dbReference type="Proteomes" id="UP000261011">
    <property type="component" value="Unassembled WGS sequence"/>
</dbReference>
<proteinExistence type="inferred from homology"/>
<dbReference type="InterPro" id="IPR050190">
    <property type="entry name" value="UPF0213_domain"/>
</dbReference>
<dbReference type="SMART" id="SM00465">
    <property type="entry name" value="GIYc"/>
    <property type="match status" value="1"/>
</dbReference>
<dbReference type="Pfam" id="PF01541">
    <property type="entry name" value="GIY-YIG"/>
    <property type="match status" value="1"/>
</dbReference>
<dbReference type="CDD" id="cd10448">
    <property type="entry name" value="GIY-YIG_unchar_3"/>
    <property type="match status" value="1"/>
</dbReference>
<dbReference type="PROSITE" id="PS50164">
    <property type="entry name" value="GIY_YIG"/>
    <property type="match status" value="1"/>
</dbReference>
<dbReference type="InterPro" id="IPR000305">
    <property type="entry name" value="GIY-YIG_endonuc"/>
</dbReference>
<protein>
    <submittedName>
        <fullName evidence="3">GIY-YIG nuclease family protein</fullName>
    </submittedName>
</protein>
<organism evidence="3 4">
    <name type="scientific">Anaerococcus nagyae</name>
    <dbReference type="NCBI Taxonomy" id="1755241"/>
    <lineage>
        <taxon>Bacteria</taxon>
        <taxon>Bacillati</taxon>
        <taxon>Bacillota</taxon>
        <taxon>Tissierellia</taxon>
        <taxon>Tissierellales</taxon>
        <taxon>Peptoniphilaceae</taxon>
        <taxon>Anaerococcus</taxon>
    </lineage>
</organism>
<evidence type="ECO:0000313" key="4">
    <source>
        <dbReference type="Proteomes" id="UP000261011"/>
    </source>
</evidence>
<feature type="domain" description="GIY-YIG" evidence="2">
    <location>
        <begin position="3"/>
        <end position="80"/>
    </location>
</feature>
<dbReference type="Gene3D" id="3.40.1440.10">
    <property type="entry name" value="GIY-YIG endonuclease"/>
    <property type="match status" value="1"/>
</dbReference>